<dbReference type="AlphaFoldDB" id="K7RTG8"/>
<dbReference type="HOGENOM" id="CLU_036604_13_2_11"/>
<dbReference type="InterPro" id="IPR043129">
    <property type="entry name" value="ATPase_NBD"/>
</dbReference>
<proteinExistence type="inferred from homology"/>
<reference evidence="3 4" key="1">
    <citation type="journal article" date="2012" name="BMC Genomics">
        <title>The genome sequence of Propionibacterium acidipropionici provides insights into its biotechnological and industrial potential.</title>
        <authorList>
            <person name="Parizzi L.P."/>
            <person name="Grassi M.C."/>
            <person name="Llerena L.A."/>
            <person name="Carazzolle M.F."/>
            <person name="Queiroz V.L."/>
            <person name="Lunardi I."/>
            <person name="Zeidler A.F."/>
            <person name="Teixeira P.J."/>
            <person name="Mieczkowski P."/>
            <person name="Rincones J."/>
            <person name="Pereira G.A."/>
        </authorList>
    </citation>
    <scope>NUCLEOTIDE SEQUENCE [LARGE SCALE GENOMIC DNA]</scope>
    <source>
        <strain evidence="4">ATCC 4875 / DSM 20272 / JCM 6432 / NBRC 12425 / NCIMB 8070</strain>
    </source>
</reference>
<dbReference type="STRING" id="1171373.PACID_03500"/>
<evidence type="ECO:0000313" key="4">
    <source>
        <dbReference type="Proteomes" id="UP000000214"/>
    </source>
</evidence>
<dbReference type="Gene3D" id="3.30.420.40">
    <property type="match status" value="2"/>
</dbReference>
<dbReference type="PANTHER" id="PTHR18964:SF149">
    <property type="entry name" value="BIFUNCTIONAL UDP-N-ACETYLGLUCOSAMINE 2-EPIMERASE_N-ACETYLMANNOSAMINE KINASE"/>
    <property type="match status" value="1"/>
</dbReference>
<gene>
    <name evidence="3" type="ordered locus">PACID_03500</name>
</gene>
<dbReference type="Pfam" id="PF09339">
    <property type="entry name" value="HTH_IclR"/>
    <property type="match status" value="1"/>
</dbReference>
<dbReference type="Proteomes" id="UP000000214">
    <property type="component" value="Chromosome"/>
</dbReference>
<dbReference type="PANTHER" id="PTHR18964">
    <property type="entry name" value="ROK (REPRESSOR, ORF, KINASE) FAMILY"/>
    <property type="match status" value="1"/>
</dbReference>
<accession>K7RTG8</accession>
<dbReference type="InterPro" id="IPR036390">
    <property type="entry name" value="WH_DNA-bd_sf"/>
</dbReference>
<dbReference type="SUPFAM" id="SSF46785">
    <property type="entry name" value="Winged helix' DNA-binding domain"/>
    <property type="match status" value="1"/>
</dbReference>
<dbReference type="Gene3D" id="1.10.10.10">
    <property type="entry name" value="Winged helix-like DNA-binding domain superfamily/Winged helix DNA-binding domain"/>
    <property type="match status" value="1"/>
</dbReference>
<comment type="similarity">
    <text evidence="1">Belongs to the ROK (NagC/XylR) family.</text>
</comment>
<dbReference type="KEGG" id="pbo:PACID_03500"/>
<evidence type="ECO:0000313" key="3">
    <source>
        <dbReference type="EMBL" id="AFV88198.1"/>
    </source>
</evidence>
<dbReference type="EMBL" id="CP003493">
    <property type="protein sequence ID" value="AFV88198.1"/>
    <property type="molecule type" value="Genomic_DNA"/>
</dbReference>
<dbReference type="InterPro" id="IPR036388">
    <property type="entry name" value="WH-like_DNA-bd_sf"/>
</dbReference>
<dbReference type="InterPro" id="IPR000600">
    <property type="entry name" value="ROK"/>
</dbReference>
<dbReference type="Pfam" id="PF00480">
    <property type="entry name" value="ROK"/>
    <property type="match status" value="1"/>
</dbReference>
<feature type="domain" description="HTH iclR-type" evidence="2">
    <location>
        <begin position="12"/>
        <end position="55"/>
    </location>
</feature>
<dbReference type="eggNOG" id="COG1940">
    <property type="taxonomic scope" value="Bacteria"/>
</dbReference>
<dbReference type="GO" id="GO:0003677">
    <property type="term" value="F:DNA binding"/>
    <property type="evidence" value="ECO:0007669"/>
    <property type="project" value="InterPro"/>
</dbReference>
<organism evidence="3 4">
    <name type="scientific">Acidipropionibacterium acidipropionici (strain ATCC 4875 / DSM 20272 / JCM 6432 / NBRC 12425 / NCIMB 8070 / 4)</name>
    <name type="common">Propionibacterium acidipropionici</name>
    <dbReference type="NCBI Taxonomy" id="1171373"/>
    <lineage>
        <taxon>Bacteria</taxon>
        <taxon>Bacillati</taxon>
        <taxon>Actinomycetota</taxon>
        <taxon>Actinomycetes</taxon>
        <taxon>Propionibacteriales</taxon>
        <taxon>Propionibacteriaceae</taxon>
        <taxon>Acidipropionibacterium</taxon>
    </lineage>
</organism>
<dbReference type="eggNOG" id="COG1846">
    <property type="taxonomic scope" value="Bacteria"/>
</dbReference>
<evidence type="ECO:0000256" key="1">
    <source>
        <dbReference type="ARBA" id="ARBA00006479"/>
    </source>
</evidence>
<name>K7RTG8_ACIA4</name>
<evidence type="ECO:0000259" key="2">
    <source>
        <dbReference type="Pfam" id="PF09339"/>
    </source>
</evidence>
<dbReference type="InterPro" id="IPR005471">
    <property type="entry name" value="Tscrpt_reg_IclR_N"/>
</dbReference>
<dbReference type="GO" id="GO:0006355">
    <property type="term" value="P:regulation of DNA-templated transcription"/>
    <property type="evidence" value="ECO:0007669"/>
    <property type="project" value="InterPro"/>
</dbReference>
<sequence length="390" mass="40178">MGVQDVRSSNLATVLAALVRYPTPPSRADLAHRTGLTRATVSRLVDSLLQSGVLTELDAAAGRAPGRPATPLVLRRGGVVAIGMEVNVSYLSVVAMDLSGEVLAQDIQTGDFLTSEPDPVLGRLGRMGRGVLDRLRDGAVHHAGVTLALPGLVSDSRLIQAPNLGWRDQEPASALDPDGALGPVRLFNEATAAAWSSAHRRPGVPAGPEDFLYLSGEAGIGGCLVSGSRPVEGVHGWAGEIGHLCVDPAGPVCSCGATGCLEAFVGHRYLMEAAGLPATTPTEGLVESARAGSARARDALDIAGRALGRGIAGAVNILDVFNVVVGGDLAVLHPELEAEMHSELDRRTLGPLRVEVETATPGMERLAAARGGALSLLDPITANPAAHLDL</sequence>
<protein>
    <submittedName>
        <fullName evidence="3">Transcriptional regulator</fullName>
    </submittedName>
</protein>
<dbReference type="SUPFAM" id="SSF53067">
    <property type="entry name" value="Actin-like ATPase domain"/>
    <property type="match status" value="1"/>
</dbReference>
<dbReference type="PATRIC" id="fig|1171373.8.peg.352"/>